<name>A0AAF3F9A1_9BILA</name>
<evidence type="ECO:0000313" key="3">
    <source>
        <dbReference type="WBParaSite" id="MBELARI_LOCUS20517"/>
    </source>
</evidence>
<accession>A0AAF3F9A1</accession>
<sequence>MTRVLDLNSEKAKNFPPIEQQKLRKKTTELQFDQMQKEKRRGKGVRQQSLQVFHYPVLLMSEKGDENKSGIVWRTSGTTGEVESNERPPRCKGSQFFAVKIDSTYEIIYQTG</sequence>
<dbReference type="WBParaSite" id="MBELARI_LOCUS2529">
    <property type="protein sequence ID" value="MBELARI_LOCUS2529"/>
    <property type="gene ID" value="MBELARI_LOCUS2529"/>
</dbReference>
<keyword evidence="2" id="KW-1185">Reference proteome</keyword>
<dbReference type="AlphaFoldDB" id="A0AAF3F9A1"/>
<evidence type="ECO:0000313" key="4">
    <source>
        <dbReference type="WBParaSite" id="MBELARI_LOCUS2529"/>
    </source>
</evidence>
<evidence type="ECO:0000256" key="1">
    <source>
        <dbReference type="SAM" id="MobiDB-lite"/>
    </source>
</evidence>
<organism evidence="2 4">
    <name type="scientific">Mesorhabditis belari</name>
    <dbReference type="NCBI Taxonomy" id="2138241"/>
    <lineage>
        <taxon>Eukaryota</taxon>
        <taxon>Metazoa</taxon>
        <taxon>Ecdysozoa</taxon>
        <taxon>Nematoda</taxon>
        <taxon>Chromadorea</taxon>
        <taxon>Rhabditida</taxon>
        <taxon>Rhabditina</taxon>
        <taxon>Rhabditomorpha</taxon>
        <taxon>Rhabditoidea</taxon>
        <taxon>Rhabditidae</taxon>
        <taxon>Mesorhabditinae</taxon>
        <taxon>Mesorhabditis</taxon>
    </lineage>
</organism>
<dbReference type="WBParaSite" id="MBELARI_LOCUS20517">
    <property type="protein sequence ID" value="MBELARI_LOCUS20517"/>
    <property type="gene ID" value="MBELARI_LOCUS20517"/>
</dbReference>
<protein>
    <submittedName>
        <fullName evidence="3 4">Uncharacterized protein</fullName>
    </submittedName>
</protein>
<proteinExistence type="predicted"/>
<evidence type="ECO:0000313" key="2">
    <source>
        <dbReference type="Proteomes" id="UP000887575"/>
    </source>
</evidence>
<reference evidence="3 4" key="1">
    <citation type="submission" date="2024-02" db="UniProtKB">
        <authorList>
            <consortium name="WormBaseParasite"/>
        </authorList>
    </citation>
    <scope>IDENTIFICATION</scope>
</reference>
<feature type="region of interest" description="Disordered" evidence="1">
    <location>
        <begin position="69"/>
        <end position="89"/>
    </location>
</feature>
<dbReference type="Proteomes" id="UP000887575">
    <property type="component" value="Unassembled WGS sequence"/>
</dbReference>